<dbReference type="GO" id="GO:0000041">
    <property type="term" value="P:transition metal ion transport"/>
    <property type="evidence" value="ECO:0007669"/>
    <property type="project" value="UniProtKB-ARBA"/>
</dbReference>
<evidence type="ECO:0000256" key="6">
    <source>
        <dbReference type="ARBA" id="ARBA00022989"/>
    </source>
</evidence>
<keyword evidence="14" id="KW-1185">Reference proteome</keyword>
<evidence type="ECO:0008006" key="15">
    <source>
        <dbReference type="Google" id="ProtNLM"/>
    </source>
</evidence>
<feature type="compositionally biased region" description="Basic and acidic residues" evidence="9">
    <location>
        <begin position="855"/>
        <end position="871"/>
    </location>
</feature>
<dbReference type="GO" id="GO:0140359">
    <property type="term" value="F:ABC-type transporter activity"/>
    <property type="evidence" value="ECO:0007669"/>
    <property type="project" value="InterPro"/>
</dbReference>
<evidence type="ECO:0000313" key="14">
    <source>
        <dbReference type="Proteomes" id="UP000235371"/>
    </source>
</evidence>
<dbReference type="InterPro" id="IPR017871">
    <property type="entry name" value="ABC_transporter-like_CS"/>
</dbReference>
<evidence type="ECO:0000256" key="2">
    <source>
        <dbReference type="ARBA" id="ARBA00022448"/>
    </source>
</evidence>
<evidence type="ECO:0000256" key="10">
    <source>
        <dbReference type="SAM" id="Phobius"/>
    </source>
</evidence>
<feature type="transmembrane region" description="Helical" evidence="10">
    <location>
        <begin position="15"/>
        <end position="34"/>
    </location>
</feature>
<dbReference type="InterPro" id="IPR011527">
    <property type="entry name" value="ABC1_TM_dom"/>
</dbReference>
<dbReference type="InParanoid" id="A0A2J6TLZ0"/>
<dbReference type="InterPro" id="IPR027417">
    <property type="entry name" value="P-loop_NTPase"/>
</dbReference>
<dbReference type="GO" id="GO:0005524">
    <property type="term" value="F:ATP binding"/>
    <property type="evidence" value="ECO:0007669"/>
    <property type="project" value="UniProtKB-KW"/>
</dbReference>
<feature type="compositionally biased region" description="Low complexity" evidence="9">
    <location>
        <begin position="183"/>
        <end position="202"/>
    </location>
</feature>
<dbReference type="InterPro" id="IPR003439">
    <property type="entry name" value="ABC_transporter-like_ATP-bd"/>
</dbReference>
<dbReference type="SUPFAM" id="SSF52540">
    <property type="entry name" value="P-loop containing nucleoside triphosphate hydrolases"/>
    <property type="match status" value="1"/>
</dbReference>
<keyword evidence="6 10" id="KW-1133">Transmembrane helix</keyword>
<dbReference type="InterPro" id="IPR003593">
    <property type="entry name" value="AAA+_ATPase"/>
</dbReference>
<dbReference type="PROSITE" id="PS50929">
    <property type="entry name" value="ABC_TM1F"/>
    <property type="match status" value="1"/>
</dbReference>
<dbReference type="Gene3D" id="1.20.1560.10">
    <property type="entry name" value="ABC transporter type 1, transmembrane domain"/>
    <property type="match status" value="1"/>
</dbReference>
<protein>
    <recommendedName>
        <fullName evidence="15">Heavy metal tolerance protein</fullName>
    </recommendedName>
</protein>
<dbReference type="EMBL" id="KZ613774">
    <property type="protein sequence ID" value="PMD64007.1"/>
    <property type="molecule type" value="Genomic_DNA"/>
</dbReference>
<evidence type="ECO:0000256" key="4">
    <source>
        <dbReference type="ARBA" id="ARBA00022741"/>
    </source>
</evidence>
<evidence type="ECO:0000256" key="9">
    <source>
        <dbReference type="SAM" id="MobiDB-lite"/>
    </source>
</evidence>
<feature type="transmembrane region" description="Helical" evidence="10">
    <location>
        <begin position="241"/>
        <end position="258"/>
    </location>
</feature>
<sequence>MAPVAPEQLWTAVTAIRYAFPAVIFLYFIAALAITVCTLQTQRLRIKDEHVRRDVILGLIFGVTVAYSHCLLGIISSKGDFDGFVALALTDSKFPVWYPYYGTWFFGFVVELILAVVPNVFRPPKSPFDYAAIVIQGLRICIFTILPSLYFGLRNDRKEYDNCDAERQTLLAKKLAPKASSSDNTTANGNGNGYGATTDANAQESDTADNASDAGSEDSWLAEQRKAQEMIDKRLQQDGNWFTYAKGFTVFLPYLWPFHNKGLQFRAVLVGFCLLASNALNVLVPNQMGVMIDSLTKYAQGDSESNIWLPVVVYTVLRFVSGGACIGWIRRWLWIPLEQYSYDALSTASHAHLMSLSSDFHDNKTSSDLSQAVHGGRSVADLLETVCFQVIPMFIDLAIAFAYLWSLFGPYMGLMMAATVISYLYITTKLYARRASKRRDYITIYRKEWTIGQQSLDGWSTASLFNMIPYERHRYACAVKDHMKAKRTYEMSSQAISAAQGLVMTLGLLGALWLGVYQVAYGRKSVGKFTTLLVYWAQLQSPLIFFSSMYRQISYSLMDAERLLELFQTKPTVTDMPNAKPLKLGQGLVKFDRVSFAYDERKPTLKNVSFVVPPGKTVALVGETGGGKSTILKLIDRFYDVKSGSISIDSQDIRDVCLESLRGKIGVVPQDPMLFNDSIMNNIRYARITASDKEVYEACKAAAVHEKIMSFPDGYNSKVGDRGVKLSGGEKQRVAIARAILKQPEIILLDEATSAVDTETEQLIQEGFKTLCNGRTTFIVAHRLSTIMKADHILVVMNGEIVEGGSHDELVHKKGKYHDLWSKQILVKPAVDRSRSQSPKKRDTHIINDLTPNRQKVELAKALKNTPHDETCQSNQQKPSDTQTSDEGPEGPNQDPCNIEQGTKPAPDTKSGPGHQREVSAERS</sequence>
<evidence type="ECO:0000256" key="8">
    <source>
        <dbReference type="ARBA" id="ARBA00024363"/>
    </source>
</evidence>
<feature type="transmembrane region" description="Helical" evidence="10">
    <location>
        <begin position="130"/>
        <end position="151"/>
    </location>
</feature>
<dbReference type="InterPro" id="IPR036640">
    <property type="entry name" value="ABC1_TM_sf"/>
</dbReference>
<dbReference type="SUPFAM" id="SSF90123">
    <property type="entry name" value="ABC transporter transmembrane region"/>
    <property type="match status" value="1"/>
</dbReference>
<dbReference type="GO" id="GO:0005774">
    <property type="term" value="C:vacuolar membrane"/>
    <property type="evidence" value="ECO:0007669"/>
    <property type="project" value="TreeGrafter"/>
</dbReference>
<evidence type="ECO:0000259" key="11">
    <source>
        <dbReference type="PROSITE" id="PS50893"/>
    </source>
</evidence>
<proteinExistence type="inferred from homology"/>
<feature type="compositionally biased region" description="Basic and acidic residues" evidence="9">
    <location>
        <begin position="830"/>
        <end position="846"/>
    </location>
</feature>
<name>A0A2J6TLZ0_9HELO</name>
<evidence type="ECO:0000259" key="12">
    <source>
        <dbReference type="PROSITE" id="PS50929"/>
    </source>
</evidence>
<gene>
    <name evidence="13" type="ORF">K444DRAFT_641104</name>
</gene>
<evidence type="ECO:0000313" key="13">
    <source>
        <dbReference type="EMBL" id="PMD64007.1"/>
    </source>
</evidence>
<organism evidence="13 14">
    <name type="scientific">Hyaloscypha bicolor E</name>
    <dbReference type="NCBI Taxonomy" id="1095630"/>
    <lineage>
        <taxon>Eukaryota</taxon>
        <taxon>Fungi</taxon>
        <taxon>Dikarya</taxon>
        <taxon>Ascomycota</taxon>
        <taxon>Pezizomycotina</taxon>
        <taxon>Leotiomycetes</taxon>
        <taxon>Helotiales</taxon>
        <taxon>Hyaloscyphaceae</taxon>
        <taxon>Hyaloscypha</taxon>
        <taxon>Hyaloscypha bicolor</taxon>
    </lineage>
</organism>
<feature type="compositionally biased region" description="Basic and acidic residues" evidence="9">
    <location>
        <begin position="915"/>
        <end position="924"/>
    </location>
</feature>
<keyword evidence="7 10" id="KW-0472">Membrane</keyword>
<dbReference type="RefSeq" id="XP_024740911.1">
    <property type="nucleotide sequence ID" value="XM_024884574.1"/>
</dbReference>
<accession>A0A2J6TLZ0</accession>
<feature type="transmembrane region" description="Helical" evidence="10">
    <location>
        <begin position="97"/>
        <end position="118"/>
    </location>
</feature>
<dbReference type="PROSITE" id="PS50893">
    <property type="entry name" value="ABC_TRANSPORTER_2"/>
    <property type="match status" value="1"/>
</dbReference>
<feature type="transmembrane region" description="Helical" evidence="10">
    <location>
        <begin position="411"/>
        <end position="432"/>
    </location>
</feature>
<feature type="transmembrane region" description="Helical" evidence="10">
    <location>
        <begin position="495"/>
        <end position="520"/>
    </location>
</feature>
<feature type="transmembrane region" description="Helical" evidence="10">
    <location>
        <begin position="265"/>
        <end position="284"/>
    </location>
</feature>
<dbReference type="OrthoDB" id="6500128at2759"/>
<dbReference type="GO" id="GO:0016887">
    <property type="term" value="F:ATP hydrolysis activity"/>
    <property type="evidence" value="ECO:0007669"/>
    <property type="project" value="InterPro"/>
</dbReference>
<evidence type="ECO:0000256" key="1">
    <source>
        <dbReference type="ARBA" id="ARBA00004141"/>
    </source>
</evidence>
<dbReference type="PROSITE" id="PS00211">
    <property type="entry name" value="ABC_TRANSPORTER_1"/>
    <property type="match status" value="1"/>
</dbReference>
<dbReference type="Pfam" id="PF00005">
    <property type="entry name" value="ABC_tran"/>
    <property type="match status" value="1"/>
</dbReference>
<dbReference type="GeneID" id="36592651"/>
<feature type="compositionally biased region" description="Polar residues" evidence="9">
    <location>
        <begin position="872"/>
        <end position="886"/>
    </location>
</feature>
<feature type="transmembrane region" description="Helical" evidence="10">
    <location>
        <begin position="307"/>
        <end position="329"/>
    </location>
</feature>
<dbReference type="FunFam" id="3.40.50.300:FF:000186">
    <property type="entry name" value="ATP-binding cassette sub-family B member 7, mitochondrial"/>
    <property type="match status" value="1"/>
</dbReference>
<evidence type="ECO:0000256" key="5">
    <source>
        <dbReference type="ARBA" id="ARBA00022840"/>
    </source>
</evidence>
<feature type="domain" description="ABC transporter" evidence="11">
    <location>
        <begin position="589"/>
        <end position="823"/>
    </location>
</feature>
<comment type="subcellular location">
    <subcellularLocation>
        <location evidence="1">Membrane</location>
        <topology evidence="1">Multi-pass membrane protein</topology>
    </subcellularLocation>
</comment>
<evidence type="ECO:0000256" key="7">
    <source>
        <dbReference type="ARBA" id="ARBA00023136"/>
    </source>
</evidence>
<comment type="similarity">
    <text evidence="8">Belongs to the ABC transporter superfamily. ABCB family. Heavy Metal importer (TC 3.A.1.210) subfamily.</text>
</comment>
<feature type="region of interest" description="Disordered" evidence="9">
    <location>
        <begin position="830"/>
        <end position="924"/>
    </location>
</feature>
<keyword evidence="4" id="KW-0547">Nucleotide-binding</keyword>
<dbReference type="SMART" id="SM00382">
    <property type="entry name" value="AAA"/>
    <property type="match status" value="1"/>
</dbReference>
<dbReference type="PANTHER" id="PTHR24221">
    <property type="entry name" value="ATP-BINDING CASSETTE SUB-FAMILY B"/>
    <property type="match status" value="1"/>
</dbReference>
<dbReference type="InterPro" id="IPR039421">
    <property type="entry name" value="Type_1_exporter"/>
</dbReference>
<feature type="region of interest" description="Disordered" evidence="9">
    <location>
        <begin position="175"/>
        <end position="219"/>
    </location>
</feature>
<evidence type="ECO:0000256" key="3">
    <source>
        <dbReference type="ARBA" id="ARBA00022692"/>
    </source>
</evidence>
<feature type="transmembrane region" description="Helical" evidence="10">
    <location>
        <begin position="55"/>
        <end position="77"/>
    </location>
</feature>
<feature type="domain" description="ABC transmembrane type-1" evidence="12">
    <location>
        <begin position="268"/>
        <end position="553"/>
    </location>
</feature>
<dbReference type="Gene3D" id="3.40.50.300">
    <property type="entry name" value="P-loop containing nucleotide triphosphate hydrolases"/>
    <property type="match status" value="1"/>
</dbReference>
<dbReference type="CDD" id="cd18583">
    <property type="entry name" value="ABC_6TM_HMT1"/>
    <property type="match status" value="1"/>
</dbReference>
<feature type="transmembrane region" description="Helical" evidence="10">
    <location>
        <begin position="386"/>
        <end position="405"/>
    </location>
</feature>
<dbReference type="Pfam" id="PF00664">
    <property type="entry name" value="ABC_membrane"/>
    <property type="match status" value="1"/>
</dbReference>
<dbReference type="STRING" id="1095630.A0A2J6TLZ0"/>
<dbReference type="Proteomes" id="UP000235371">
    <property type="component" value="Unassembled WGS sequence"/>
</dbReference>
<keyword evidence="5" id="KW-0067">ATP-binding</keyword>
<keyword evidence="2" id="KW-0813">Transport</keyword>
<keyword evidence="3 10" id="KW-0812">Transmembrane</keyword>
<dbReference type="AlphaFoldDB" id="A0A2J6TLZ0"/>
<dbReference type="PANTHER" id="PTHR24221:SF651">
    <property type="entry name" value="HEAVY METAL TOLERANCE PROTEIN"/>
    <property type="match status" value="1"/>
</dbReference>
<reference evidence="13 14" key="1">
    <citation type="submission" date="2016-04" db="EMBL/GenBank/DDBJ databases">
        <title>A degradative enzymes factory behind the ericoid mycorrhizal symbiosis.</title>
        <authorList>
            <consortium name="DOE Joint Genome Institute"/>
            <person name="Martino E."/>
            <person name="Morin E."/>
            <person name="Grelet G."/>
            <person name="Kuo A."/>
            <person name="Kohler A."/>
            <person name="Daghino S."/>
            <person name="Barry K."/>
            <person name="Choi C."/>
            <person name="Cichocki N."/>
            <person name="Clum A."/>
            <person name="Copeland A."/>
            <person name="Hainaut M."/>
            <person name="Haridas S."/>
            <person name="Labutti K."/>
            <person name="Lindquist E."/>
            <person name="Lipzen A."/>
            <person name="Khouja H.-R."/>
            <person name="Murat C."/>
            <person name="Ohm R."/>
            <person name="Olson A."/>
            <person name="Spatafora J."/>
            <person name="Veneault-Fourrey C."/>
            <person name="Henrissat B."/>
            <person name="Grigoriev I."/>
            <person name="Martin F."/>
            <person name="Perotto S."/>
        </authorList>
    </citation>
    <scope>NUCLEOTIDE SEQUENCE [LARGE SCALE GENOMIC DNA]</scope>
    <source>
        <strain evidence="13 14">E</strain>
    </source>
</reference>